<dbReference type="Proteomes" id="UP001642540">
    <property type="component" value="Unassembled WGS sequence"/>
</dbReference>
<feature type="signal peptide" evidence="1">
    <location>
        <begin position="1"/>
        <end position="18"/>
    </location>
</feature>
<accession>A0ABP1QIW9</accession>
<proteinExistence type="predicted"/>
<reference evidence="2 3" key="1">
    <citation type="submission" date="2024-08" db="EMBL/GenBank/DDBJ databases">
        <authorList>
            <person name="Cucini C."/>
            <person name="Frati F."/>
        </authorList>
    </citation>
    <scope>NUCLEOTIDE SEQUENCE [LARGE SCALE GENOMIC DNA]</scope>
</reference>
<gene>
    <name evidence="2" type="ORF">ODALV1_LOCUS11581</name>
</gene>
<keyword evidence="1" id="KW-0732">Signal</keyword>
<sequence>MWYSTSFALLCIASVAQGLRFRESNDQPCFNISTPETPVLDLKWAASIDSFYYPAMSTGNLYRLAVDLLQKDPKDIRLSTVYYDACIKWYVNVNGTSTVKGFNVLTKEYARTPLKDNPDAFTYVGLGGIQDVSSGTLYTTLTDNKTFFFVATCMKNGEMTWGVGSTTPTLTEETKKIVLDHAMSLGFNTEDFTELKYDTCKN</sequence>
<dbReference type="EMBL" id="CAXLJM020000035">
    <property type="protein sequence ID" value="CAL8103876.1"/>
    <property type="molecule type" value="Genomic_DNA"/>
</dbReference>
<evidence type="ECO:0000256" key="1">
    <source>
        <dbReference type="SAM" id="SignalP"/>
    </source>
</evidence>
<evidence type="ECO:0000313" key="2">
    <source>
        <dbReference type="EMBL" id="CAL8103876.1"/>
    </source>
</evidence>
<evidence type="ECO:0000313" key="3">
    <source>
        <dbReference type="Proteomes" id="UP001642540"/>
    </source>
</evidence>
<protein>
    <submittedName>
        <fullName evidence="2">Uncharacterized protein</fullName>
    </submittedName>
</protein>
<name>A0ABP1QIW9_9HEXA</name>
<comment type="caution">
    <text evidence="2">The sequence shown here is derived from an EMBL/GenBank/DDBJ whole genome shotgun (WGS) entry which is preliminary data.</text>
</comment>
<feature type="chain" id="PRO_5045785431" evidence="1">
    <location>
        <begin position="19"/>
        <end position="202"/>
    </location>
</feature>
<keyword evidence="3" id="KW-1185">Reference proteome</keyword>
<organism evidence="2 3">
    <name type="scientific">Orchesella dallaii</name>
    <dbReference type="NCBI Taxonomy" id="48710"/>
    <lineage>
        <taxon>Eukaryota</taxon>
        <taxon>Metazoa</taxon>
        <taxon>Ecdysozoa</taxon>
        <taxon>Arthropoda</taxon>
        <taxon>Hexapoda</taxon>
        <taxon>Collembola</taxon>
        <taxon>Entomobryomorpha</taxon>
        <taxon>Entomobryoidea</taxon>
        <taxon>Orchesellidae</taxon>
        <taxon>Orchesellinae</taxon>
        <taxon>Orchesella</taxon>
    </lineage>
</organism>